<gene>
    <name evidence="3" type="ORF">CLIB1423_10S04874</name>
</gene>
<feature type="transmembrane region" description="Helical" evidence="2">
    <location>
        <begin position="17"/>
        <end position="34"/>
    </location>
</feature>
<feature type="region of interest" description="Disordered" evidence="1">
    <location>
        <begin position="101"/>
        <end position="125"/>
    </location>
</feature>
<evidence type="ECO:0000256" key="1">
    <source>
        <dbReference type="SAM" id="MobiDB-lite"/>
    </source>
</evidence>
<protein>
    <submittedName>
        <fullName evidence="3">Processing of GAS1 and ALP protein 2</fullName>
    </submittedName>
</protein>
<proteinExistence type="predicted"/>
<reference evidence="3" key="1">
    <citation type="submission" date="2022-03" db="EMBL/GenBank/DDBJ databases">
        <authorList>
            <person name="Legras J.-L."/>
            <person name="Devillers H."/>
            <person name="Grondin C."/>
        </authorList>
    </citation>
    <scope>NUCLEOTIDE SEQUENCE</scope>
    <source>
        <strain evidence="3">CLIB 1423</strain>
    </source>
</reference>
<dbReference type="AlphaFoldDB" id="A0A9P0QR78"/>
<feature type="compositionally biased region" description="Acidic residues" evidence="1">
    <location>
        <begin position="113"/>
        <end position="125"/>
    </location>
</feature>
<evidence type="ECO:0000313" key="4">
    <source>
        <dbReference type="Proteomes" id="UP000837801"/>
    </source>
</evidence>
<keyword evidence="2" id="KW-1133">Transmembrane helix</keyword>
<dbReference type="InterPro" id="IPR011431">
    <property type="entry name" value="Trafficking_Pga2"/>
</dbReference>
<sequence length="125" mass="14976">MFEFIYDYVEKDTFTKYLRLVIFVAAYVIFRNYYSEWAKMKQVKRQIALDEQEKLDKPEKERKEKEAQAAKLKAEAATFGWGKKTRKNVKLVERELAESATTLRERHQTSYDAQEDHDIEDLLED</sequence>
<evidence type="ECO:0000256" key="2">
    <source>
        <dbReference type="SAM" id="Phobius"/>
    </source>
</evidence>
<keyword evidence="2" id="KW-0812">Transmembrane</keyword>
<dbReference type="PANTHER" id="PTHR28199:SF1">
    <property type="entry name" value="PROCESSING OF GAS1 AND ALP PROTEIN 2"/>
    <property type="match status" value="1"/>
</dbReference>
<comment type="caution">
    <text evidence="3">The sequence shown here is derived from an EMBL/GenBank/DDBJ whole genome shotgun (WGS) entry which is preliminary data.</text>
</comment>
<keyword evidence="2" id="KW-0472">Membrane</keyword>
<accession>A0A9P0QR78</accession>
<dbReference type="EMBL" id="CAKXYY010000010">
    <property type="protein sequence ID" value="CAH2353432.1"/>
    <property type="molecule type" value="Genomic_DNA"/>
</dbReference>
<dbReference type="PANTHER" id="PTHR28199">
    <property type="entry name" value="PROCESSING OF GAS1 AND ALP PROTEIN 2"/>
    <property type="match status" value="1"/>
</dbReference>
<name>A0A9P0QR78_9ASCO</name>
<evidence type="ECO:0000313" key="3">
    <source>
        <dbReference type="EMBL" id="CAH2353432.1"/>
    </source>
</evidence>
<dbReference type="Proteomes" id="UP000837801">
    <property type="component" value="Unassembled WGS sequence"/>
</dbReference>
<dbReference type="OrthoDB" id="4227028at2759"/>
<dbReference type="GO" id="GO:0015031">
    <property type="term" value="P:protein transport"/>
    <property type="evidence" value="ECO:0007669"/>
    <property type="project" value="TreeGrafter"/>
</dbReference>
<keyword evidence="4" id="KW-1185">Reference proteome</keyword>
<dbReference type="PIRSF" id="PIRSF022909">
    <property type="entry name" value="UCP022909"/>
    <property type="match status" value="1"/>
</dbReference>
<organism evidence="3 4">
    <name type="scientific">[Candida] railenensis</name>
    <dbReference type="NCBI Taxonomy" id="45579"/>
    <lineage>
        <taxon>Eukaryota</taxon>
        <taxon>Fungi</taxon>
        <taxon>Dikarya</taxon>
        <taxon>Ascomycota</taxon>
        <taxon>Saccharomycotina</taxon>
        <taxon>Pichiomycetes</taxon>
        <taxon>Debaryomycetaceae</taxon>
        <taxon>Kurtzmaniella</taxon>
    </lineage>
</organism>